<evidence type="ECO:0000313" key="2">
    <source>
        <dbReference type="Proteomes" id="UP000000304"/>
    </source>
</evidence>
<name>B4R3W2_DROSI</name>
<evidence type="ECO:0000313" key="1">
    <source>
        <dbReference type="EMBL" id="EDX16974.1"/>
    </source>
</evidence>
<proteinExistence type="predicted"/>
<reference evidence="1 2" key="1">
    <citation type="journal article" date="2007" name="Nature">
        <title>Evolution of genes and genomes on the Drosophila phylogeny.</title>
        <authorList>
            <consortium name="Drosophila 12 Genomes Consortium"/>
            <person name="Clark A.G."/>
            <person name="Eisen M.B."/>
            <person name="Smith D.R."/>
            <person name="Bergman C.M."/>
            <person name="Oliver B."/>
            <person name="Markow T.A."/>
            <person name="Kaufman T.C."/>
            <person name="Kellis M."/>
            <person name="Gelbart W."/>
            <person name="Iyer V.N."/>
            <person name="Pollard D.A."/>
            <person name="Sackton T.B."/>
            <person name="Larracuente A.M."/>
            <person name="Singh N.D."/>
            <person name="Abad J.P."/>
            <person name="Abt D.N."/>
            <person name="Adryan B."/>
            <person name="Aguade M."/>
            <person name="Akashi H."/>
            <person name="Anderson W.W."/>
            <person name="Aquadro C.F."/>
            <person name="Ardell D.H."/>
            <person name="Arguello R."/>
            <person name="Artieri C.G."/>
            <person name="Barbash D.A."/>
            <person name="Barker D."/>
            <person name="Barsanti P."/>
            <person name="Batterham P."/>
            <person name="Batzoglou S."/>
            <person name="Begun D."/>
            <person name="Bhutkar A."/>
            <person name="Blanco E."/>
            <person name="Bosak S.A."/>
            <person name="Bradley R.K."/>
            <person name="Brand A.D."/>
            <person name="Brent M.R."/>
            <person name="Brooks A.N."/>
            <person name="Brown R.H."/>
            <person name="Butlin R.K."/>
            <person name="Caggese C."/>
            <person name="Calvi B.R."/>
            <person name="Bernardo de Carvalho A."/>
            <person name="Caspi A."/>
            <person name="Castrezana S."/>
            <person name="Celniker S.E."/>
            <person name="Chang J.L."/>
            <person name="Chapple C."/>
            <person name="Chatterji S."/>
            <person name="Chinwalla A."/>
            <person name="Civetta A."/>
            <person name="Clifton S.W."/>
            <person name="Comeron J.M."/>
            <person name="Costello J.C."/>
            <person name="Coyne J.A."/>
            <person name="Daub J."/>
            <person name="David R.G."/>
            <person name="Delcher A.L."/>
            <person name="Delehaunty K."/>
            <person name="Do C.B."/>
            <person name="Ebling H."/>
            <person name="Edwards K."/>
            <person name="Eickbush T."/>
            <person name="Evans J.D."/>
            <person name="Filipski A."/>
            <person name="Findeiss S."/>
            <person name="Freyhult E."/>
            <person name="Fulton L."/>
            <person name="Fulton R."/>
            <person name="Garcia A.C."/>
            <person name="Gardiner A."/>
            <person name="Garfield D.A."/>
            <person name="Garvin B.E."/>
            <person name="Gibson G."/>
            <person name="Gilbert D."/>
            <person name="Gnerre S."/>
            <person name="Godfrey J."/>
            <person name="Good R."/>
            <person name="Gotea V."/>
            <person name="Gravely B."/>
            <person name="Greenberg A.J."/>
            <person name="Griffiths-Jones S."/>
            <person name="Gross S."/>
            <person name="Guigo R."/>
            <person name="Gustafson E.A."/>
            <person name="Haerty W."/>
            <person name="Hahn M.W."/>
            <person name="Halligan D.L."/>
            <person name="Halpern A.L."/>
            <person name="Halter G.M."/>
            <person name="Han M.V."/>
            <person name="Heger A."/>
            <person name="Hillier L."/>
            <person name="Hinrichs A.S."/>
            <person name="Holmes I."/>
            <person name="Hoskins R.A."/>
            <person name="Hubisz M.J."/>
            <person name="Hultmark D."/>
            <person name="Huntley M.A."/>
            <person name="Jaffe D.B."/>
            <person name="Jagadeeshan S."/>
            <person name="Jeck W.R."/>
            <person name="Johnson J."/>
            <person name="Jones C.D."/>
            <person name="Jordan W.C."/>
            <person name="Karpen G.H."/>
            <person name="Kataoka E."/>
            <person name="Keightley P.D."/>
            <person name="Kheradpour P."/>
            <person name="Kirkness E.F."/>
            <person name="Koerich L.B."/>
            <person name="Kristiansen K."/>
            <person name="Kudrna D."/>
            <person name="Kulathinal R.J."/>
            <person name="Kumar S."/>
            <person name="Kwok R."/>
            <person name="Lander E."/>
            <person name="Langley C.H."/>
            <person name="Lapoint R."/>
            <person name="Lazzaro B.P."/>
            <person name="Lee S.J."/>
            <person name="Levesque L."/>
            <person name="Li R."/>
            <person name="Lin C.F."/>
            <person name="Lin M.F."/>
            <person name="Lindblad-Toh K."/>
            <person name="Llopart A."/>
            <person name="Long M."/>
            <person name="Low L."/>
            <person name="Lozovsky E."/>
            <person name="Lu J."/>
            <person name="Luo M."/>
            <person name="Machado C.A."/>
            <person name="Makalowski W."/>
            <person name="Marzo M."/>
            <person name="Matsuda M."/>
            <person name="Matzkin L."/>
            <person name="McAllister B."/>
            <person name="McBride C.S."/>
            <person name="McKernan B."/>
            <person name="McKernan K."/>
            <person name="Mendez-Lago M."/>
            <person name="Minx P."/>
            <person name="Mollenhauer M.U."/>
            <person name="Montooth K."/>
            <person name="Mount S.M."/>
            <person name="Mu X."/>
            <person name="Myers E."/>
            <person name="Negre B."/>
            <person name="Newfeld S."/>
            <person name="Nielsen R."/>
            <person name="Noor M.A."/>
            <person name="O'Grady P."/>
            <person name="Pachter L."/>
            <person name="Papaceit M."/>
            <person name="Parisi M.J."/>
            <person name="Parisi M."/>
            <person name="Parts L."/>
            <person name="Pedersen J.S."/>
            <person name="Pesole G."/>
            <person name="Phillippy A.M."/>
            <person name="Ponting C.P."/>
            <person name="Pop M."/>
            <person name="Porcelli D."/>
            <person name="Powell J.R."/>
            <person name="Prohaska S."/>
            <person name="Pruitt K."/>
            <person name="Puig M."/>
            <person name="Quesneville H."/>
            <person name="Ram K.R."/>
            <person name="Rand D."/>
            <person name="Rasmussen M.D."/>
            <person name="Reed L.K."/>
            <person name="Reenan R."/>
            <person name="Reily A."/>
            <person name="Remington K.A."/>
            <person name="Rieger T.T."/>
            <person name="Ritchie M.G."/>
            <person name="Robin C."/>
            <person name="Rogers Y.H."/>
            <person name="Rohde C."/>
            <person name="Rozas J."/>
            <person name="Rubenfield M.J."/>
            <person name="Ruiz A."/>
            <person name="Russo S."/>
            <person name="Salzberg S.L."/>
            <person name="Sanchez-Gracia A."/>
            <person name="Saranga D.J."/>
            <person name="Sato H."/>
            <person name="Schaeffer S.W."/>
            <person name="Schatz M.C."/>
            <person name="Schlenke T."/>
            <person name="Schwartz R."/>
            <person name="Segarra C."/>
            <person name="Singh R.S."/>
            <person name="Sirot L."/>
            <person name="Sirota M."/>
            <person name="Sisneros N.B."/>
            <person name="Smith C.D."/>
            <person name="Smith T.F."/>
            <person name="Spieth J."/>
            <person name="Stage D.E."/>
            <person name="Stark A."/>
            <person name="Stephan W."/>
            <person name="Strausberg R.L."/>
            <person name="Strempel S."/>
            <person name="Sturgill D."/>
            <person name="Sutton G."/>
            <person name="Sutton G.G."/>
            <person name="Tao W."/>
            <person name="Teichmann S."/>
            <person name="Tobari Y.N."/>
            <person name="Tomimura Y."/>
            <person name="Tsolas J.M."/>
            <person name="Valente V.L."/>
            <person name="Venter E."/>
            <person name="Venter J.C."/>
            <person name="Vicario S."/>
            <person name="Vieira F.G."/>
            <person name="Vilella A.J."/>
            <person name="Villasante A."/>
            <person name="Walenz B."/>
            <person name="Wang J."/>
            <person name="Wasserman M."/>
            <person name="Watts T."/>
            <person name="Wilson D."/>
            <person name="Wilson R.K."/>
            <person name="Wing R.A."/>
            <person name="Wolfner M.F."/>
            <person name="Wong A."/>
            <person name="Wong G.K."/>
            <person name="Wu C.I."/>
            <person name="Wu G."/>
            <person name="Yamamoto D."/>
            <person name="Yang H.P."/>
            <person name="Yang S.P."/>
            <person name="Yorke J.A."/>
            <person name="Yoshida K."/>
            <person name="Zdobnov E."/>
            <person name="Zhang P."/>
            <person name="Zhang Y."/>
            <person name="Zimin A.V."/>
            <person name="Baldwin J."/>
            <person name="Abdouelleil A."/>
            <person name="Abdulkadir J."/>
            <person name="Abebe A."/>
            <person name="Abera B."/>
            <person name="Abreu J."/>
            <person name="Acer S.C."/>
            <person name="Aftuck L."/>
            <person name="Alexander A."/>
            <person name="An P."/>
            <person name="Anderson E."/>
            <person name="Anderson S."/>
            <person name="Arachi H."/>
            <person name="Azer M."/>
            <person name="Bachantsang P."/>
            <person name="Barry A."/>
            <person name="Bayul T."/>
            <person name="Berlin A."/>
            <person name="Bessette D."/>
            <person name="Bloom T."/>
            <person name="Blye J."/>
            <person name="Boguslavskiy L."/>
            <person name="Bonnet C."/>
            <person name="Boukhgalter B."/>
            <person name="Bourzgui I."/>
            <person name="Brown A."/>
            <person name="Cahill P."/>
            <person name="Channer S."/>
            <person name="Cheshatsang Y."/>
            <person name="Chuda L."/>
            <person name="Citroen M."/>
            <person name="Collymore A."/>
            <person name="Cooke P."/>
            <person name="Costello M."/>
            <person name="D'Aco K."/>
            <person name="Daza R."/>
            <person name="De Haan G."/>
            <person name="DeGray S."/>
            <person name="DeMaso C."/>
            <person name="Dhargay N."/>
            <person name="Dooley K."/>
            <person name="Dooley E."/>
            <person name="Doricent M."/>
            <person name="Dorje P."/>
            <person name="Dorjee K."/>
            <person name="Dupes A."/>
            <person name="Elong R."/>
            <person name="Falk J."/>
            <person name="Farina A."/>
            <person name="Faro S."/>
            <person name="Ferguson D."/>
            <person name="Fisher S."/>
            <person name="Foley C.D."/>
            <person name="Franke A."/>
            <person name="Friedrich D."/>
            <person name="Gadbois L."/>
            <person name="Gearin G."/>
            <person name="Gearin C.R."/>
            <person name="Giannoukos G."/>
            <person name="Goode T."/>
            <person name="Graham J."/>
            <person name="Grandbois E."/>
            <person name="Grewal S."/>
            <person name="Gyaltsen K."/>
            <person name="Hafez N."/>
            <person name="Hagos B."/>
            <person name="Hall J."/>
            <person name="Henson C."/>
            <person name="Hollinger A."/>
            <person name="Honan T."/>
            <person name="Huard M.D."/>
            <person name="Hughes L."/>
            <person name="Hurhula B."/>
            <person name="Husby M.E."/>
            <person name="Kamat A."/>
            <person name="Kanga B."/>
            <person name="Kashin S."/>
            <person name="Khazanovich D."/>
            <person name="Kisner P."/>
            <person name="Lance K."/>
            <person name="Lara M."/>
            <person name="Lee W."/>
            <person name="Lennon N."/>
            <person name="Letendre F."/>
            <person name="LeVine R."/>
            <person name="Lipovsky A."/>
            <person name="Liu X."/>
            <person name="Liu J."/>
            <person name="Liu S."/>
            <person name="Lokyitsang T."/>
            <person name="Lokyitsang Y."/>
            <person name="Lubonja R."/>
            <person name="Lui A."/>
            <person name="MacDonald P."/>
            <person name="Magnisalis V."/>
            <person name="Maru K."/>
            <person name="Matthews C."/>
            <person name="McCusker W."/>
            <person name="McDonough S."/>
            <person name="Mehta T."/>
            <person name="Meldrim J."/>
            <person name="Meneus L."/>
            <person name="Mihai O."/>
            <person name="Mihalev A."/>
            <person name="Mihova T."/>
            <person name="Mittelman R."/>
            <person name="Mlenga V."/>
            <person name="Montmayeur A."/>
            <person name="Mulrain L."/>
            <person name="Navidi A."/>
            <person name="Naylor J."/>
            <person name="Negash T."/>
            <person name="Nguyen T."/>
            <person name="Nguyen N."/>
            <person name="Nicol R."/>
            <person name="Norbu C."/>
            <person name="Norbu N."/>
            <person name="Novod N."/>
            <person name="O'Neill B."/>
            <person name="Osman S."/>
            <person name="Markiewicz E."/>
            <person name="Oyono O.L."/>
            <person name="Patti C."/>
            <person name="Phunkhang P."/>
            <person name="Pierre F."/>
            <person name="Priest M."/>
            <person name="Raghuraman S."/>
            <person name="Rege F."/>
            <person name="Reyes R."/>
            <person name="Rise C."/>
            <person name="Rogov P."/>
            <person name="Ross K."/>
            <person name="Ryan E."/>
            <person name="Settipalli S."/>
            <person name="Shea T."/>
            <person name="Sherpa N."/>
            <person name="Shi L."/>
            <person name="Shih D."/>
            <person name="Sparrow T."/>
            <person name="Spaulding J."/>
            <person name="Stalker J."/>
            <person name="Stange-Thomann N."/>
            <person name="Stavropoulos S."/>
            <person name="Stone C."/>
            <person name="Strader C."/>
            <person name="Tesfaye S."/>
            <person name="Thomson T."/>
            <person name="Thoulutsang Y."/>
            <person name="Thoulutsang D."/>
            <person name="Topham K."/>
            <person name="Topping I."/>
            <person name="Tsamla T."/>
            <person name="Vassiliev H."/>
            <person name="Vo A."/>
            <person name="Wangchuk T."/>
            <person name="Wangdi T."/>
            <person name="Weiand M."/>
            <person name="Wilkinson J."/>
            <person name="Wilson A."/>
            <person name="Yadav S."/>
            <person name="Young G."/>
            <person name="Yu Q."/>
            <person name="Zembek L."/>
            <person name="Zhong D."/>
            <person name="Zimmer A."/>
            <person name="Zwirko Z."/>
            <person name="Jaffe D.B."/>
            <person name="Alvarez P."/>
            <person name="Brockman W."/>
            <person name="Butler J."/>
            <person name="Chin C."/>
            <person name="Gnerre S."/>
            <person name="Grabherr M."/>
            <person name="Kleber M."/>
            <person name="Mauceli E."/>
            <person name="MacCallum I."/>
        </authorList>
    </citation>
    <scope>NUCLEOTIDE SEQUENCE [LARGE SCALE GENOMIC DNA]</scope>
    <source>
        <strain evidence="2">white501</strain>
    </source>
</reference>
<dbReference type="AlphaFoldDB" id="B4R3W2"/>
<protein>
    <submittedName>
        <fullName evidence="1">GD16345</fullName>
    </submittedName>
</protein>
<keyword evidence="2" id="KW-1185">Reference proteome</keyword>
<dbReference type="HOGENOM" id="CLU_2017646_0_0_1"/>
<organism evidence="1 2">
    <name type="scientific">Drosophila simulans</name>
    <name type="common">Fruit fly</name>
    <dbReference type="NCBI Taxonomy" id="7240"/>
    <lineage>
        <taxon>Eukaryota</taxon>
        <taxon>Metazoa</taxon>
        <taxon>Ecdysozoa</taxon>
        <taxon>Arthropoda</taxon>
        <taxon>Hexapoda</taxon>
        <taxon>Insecta</taxon>
        <taxon>Pterygota</taxon>
        <taxon>Neoptera</taxon>
        <taxon>Endopterygota</taxon>
        <taxon>Diptera</taxon>
        <taxon>Brachycera</taxon>
        <taxon>Muscomorpha</taxon>
        <taxon>Ephydroidea</taxon>
        <taxon>Drosophilidae</taxon>
        <taxon>Drosophila</taxon>
        <taxon>Sophophora</taxon>
    </lineage>
</organism>
<sequence length="123" mass="13336">MHLEDDCGLEAPFVDATLLASGCLVIVTGPGGSHGFLTMFHSCGESVQYMECDFDHLMEQQKEKDRHRGDGLLAIEQNGKSHQGICGLIHQLRSLWLLASSMGATSGSAGGYIVKRPILPDYM</sequence>
<dbReference type="EMBL" id="CM000366">
    <property type="protein sequence ID" value="EDX16974.1"/>
    <property type="molecule type" value="Genomic_DNA"/>
</dbReference>
<accession>B4R3W2</accession>
<gene>
    <name evidence="1" type="primary">Dsim\GD16345</name>
    <name evidence="1" type="ORF">Dsim_GD16345</name>
</gene>
<dbReference type="Proteomes" id="UP000000304">
    <property type="component" value="Chromosome X"/>
</dbReference>